<dbReference type="STRING" id="208439.AJAP_10570"/>
<evidence type="ECO:0000313" key="4">
    <source>
        <dbReference type="Proteomes" id="UP000028492"/>
    </source>
</evidence>
<proteinExistence type="inferred from homology"/>
<dbReference type="RefSeq" id="WP_038510089.1">
    <property type="nucleotide sequence ID" value="NZ_CP008953.1"/>
</dbReference>
<protein>
    <recommendedName>
        <fullName evidence="5">Nitroreductase family deazaflavin-dependent oxidoreductase</fullName>
    </recommendedName>
</protein>
<dbReference type="AlphaFoldDB" id="A0A075ULI0"/>
<sequence length="133" mass="14566">MIDLQAMNERVIAEFRANGRHGDGLPTLLLTTTGARTGRRHVTPMLFLADDDRYIVFAANGGAPGHPDWYRNLVSEPSVDVEADGEAFAAHAIEVTGAARDRLFAKQAKAFPRLAEHQSKTTRPFPVIALSRV</sequence>
<dbReference type="HOGENOM" id="CLU_114921_2_0_11"/>
<dbReference type="KEGG" id="aja:AJAP_10570"/>
<dbReference type="InterPro" id="IPR004378">
    <property type="entry name" value="F420H2_quin_Rdtase"/>
</dbReference>
<dbReference type="GO" id="GO:0005886">
    <property type="term" value="C:plasma membrane"/>
    <property type="evidence" value="ECO:0007669"/>
    <property type="project" value="TreeGrafter"/>
</dbReference>
<dbReference type="PANTHER" id="PTHR39428">
    <property type="entry name" value="F420H(2)-DEPENDENT QUINONE REDUCTASE RV1261C"/>
    <property type="match status" value="1"/>
</dbReference>
<comment type="similarity">
    <text evidence="1">Belongs to the F420H(2)-dependent quinone reductase family.</text>
</comment>
<dbReference type="Gene3D" id="2.30.110.10">
    <property type="entry name" value="Electron Transport, Fmn-binding Protein, Chain A"/>
    <property type="match status" value="1"/>
</dbReference>
<name>A0A075ULI0_9PSEU</name>
<dbReference type="GO" id="GO:0070967">
    <property type="term" value="F:coenzyme F420 binding"/>
    <property type="evidence" value="ECO:0007669"/>
    <property type="project" value="TreeGrafter"/>
</dbReference>
<dbReference type="PANTHER" id="PTHR39428:SF1">
    <property type="entry name" value="F420H(2)-DEPENDENT QUINONE REDUCTASE RV1261C"/>
    <property type="match status" value="1"/>
</dbReference>
<dbReference type="SUPFAM" id="SSF50475">
    <property type="entry name" value="FMN-binding split barrel"/>
    <property type="match status" value="1"/>
</dbReference>
<comment type="catalytic activity">
    <reaction evidence="2">
        <text>oxidized coenzyme F420-(gamma-L-Glu)(n) + a quinol + H(+) = reduced coenzyme F420-(gamma-L-Glu)(n) + a quinone</text>
        <dbReference type="Rhea" id="RHEA:39663"/>
        <dbReference type="Rhea" id="RHEA-COMP:12939"/>
        <dbReference type="Rhea" id="RHEA-COMP:14378"/>
        <dbReference type="ChEBI" id="CHEBI:15378"/>
        <dbReference type="ChEBI" id="CHEBI:24646"/>
        <dbReference type="ChEBI" id="CHEBI:132124"/>
        <dbReference type="ChEBI" id="CHEBI:133980"/>
        <dbReference type="ChEBI" id="CHEBI:139511"/>
    </reaction>
</comment>
<gene>
    <name evidence="3" type="ORF">AJAP_10570</name>
</gene>
<evidence type="ECO:0008006" key="5">
    <source>
        <dbReference type="Google" id="ProtNLM"/>
    </source>
</evidence>
<reference evidence="3 4" key="1">
    <citation type="journal article" date="2014" name="J. Biotechnol.">
        <title>Complete genome sequence of the actinobacterium Amycolatopsis japonica MG417-CF17(T) (=DSM 44213T) producing (S,S)-N,N'-ethylenediaminedisuccinic acid.</title>
        <authorList>
            <person name="Stegmann E."/>
            <person name="Albersmeier A."/>
            <person name="Spohn M."/>
            <person name="Gert H."/>
            <person name="Weber T."/>
            <person name="Wohlleben W."/>
            <person name="Kalinowski J."/>
            <person name="Ruckert C."/>
        </authorList>
    </citation>
    <scope>NUCLEOTIDE SEQUENCE [LARGE SCALE GENOMIC DNA]</scope>
    <source>
        <strain evidence="4">MG417-CF17 (DSM 44213)</strain>
    </source>
</reference>
<dbReference type="EMBL" id="CP008953">
    <property type="protein sequence ID" value="AIG75007.1"/>
    <property type="molecule type" value="Genomic_DNA"/>
</dbReference>
<evidence type="ECO:0000313" key="3">
    <source>
        <dbReference type="EMBL" id="AIG75007.1"/>
    </source>
</evidence>
<dbReference type="GO" id="GO:0016491">
    <property type="term" value="F:oxidoreductase activity"/>
    <property type="evidence" value="ECO:0007669"/>
    <property type="project" value="InterPro"/>
</dbReference>
<organism evidence="3 4">
    <name type="scientific">Amycolatopsis japonica</name>
    <dbReference type="NCBI Taxonomy" id="208439"/>
    <lineage>
        <taxon>Bacteria</taxon>
        <taxon>Bacillati</taxon>
        <taxon>Actinomycetota</taxon>
        <taxon>Actinomycetes</taxon>
        <taxon>Pseudonocardiales</taxon>
        <taxon>Pseudonocardiaceae</taxon>
        <taxon>Amycolatopsis</taxon>
        <taxon>Amycolatopsis japonica group</taxon>
    </lineage>
</organism>
<dbReference type="InterPro" id="IPR012349">
    <property type="entry name" value="Split_barrel_FMN-bd"/>
</dbReference>
<dbReference type="Pfam" id="PF04075">
    <property type="entry name" value="F420H2_quin_red"/>
    <property type="match status" value="1"/>
</dbReference>
<accession>A0A075ULI0</accession>
<dbReference type="NCBIfam" id="TIGR00026">
    <property type="entry name" value="hi_GC_TIGR00026"/>
    <property type="match status" value="1"/>
</dbReference>
<dbReference type="Proteomes" id="UP000028492">
    <property type="component" value="Chromosome"/>
</dbReference>
<evidence type="ECO:0000256" key="1">
    <source>
        <dbReference type="ARBA" id="ARBA00008710"/>
    </source>
</evidence>
<evidence type="ECO:0000256" key="2">
    <source>
        <dbReference type="ARBA" id="ARBA00049106"/>
    </source>
</evidence>
<dbReference type="eggNOG" id="COG3945">
    <property type="taxonomic scope" value="Bacteria"/>
</dbReference>
<keyword evidence="4" id="KW-1185">Reference proteome</keyword>